<dbReference type="AlphaFoldDB" id="A0AAV6FFX7"/>
<reference evidence="1" key="1">
    <citation type="submission" date="2020-10" db="EMBL/GenBank/DDBJ databases">
        <title>Chromosome-scale genome assembly of the Allis shad, Alosa alosa.</title>
        <authorList>
            <person name="Margot Z."/>
            <person name="Christophe K."/>
            <person name="Cabau C."/>
            <person name="Louis A."/>
            <person name="Berthelot C."/>
            <person name="Parey E."/>
            <person name="Roest Crollius H."/>
            <person name="Montfort J."/>
            <person name="Robinson-Rechavi M."/>
            <person name="Bucao C."/>
            <person name="Bouchez O."/>
            <person name="Gislard M."/>
            <person name="Lluch J."/>
            <person name="Milhes M."/>
            <person name="Lampietro C."/>
            <person name="Lopez Roques C."/>
            <person name="Donnadieu C."/>
            <person name="Braasch I."/>
            <person name="Desvignes T."/>
            <person name="Postlethwait J."/>
            <person name="Bobe J."/>
            <person name="Guiguen Y."/>
        </authorList>
    </citation>
    <scope>NUCLEOTIDE SEQUENCE</scope>
    <source>
        <strain evidence="1">M-15738</strain>
        <tissue evidence="1">Blood</tissue>
    </source>
</reference>
<evidence type="ECO:0000313" key="1">
    <source>
        <dbReference type="EMBL" id="KAG5261703.1"/>
    </source>
</evidence>
<sequence length="121" mass="13766">MLVTKGNVVVLFNHPFKALLKMKVSGVPGRSCRDGRRRSVLRRRSASIYRNQDELNFARELNFPRRQPVYMLHRVGNEAARLAVSNRRRVITHHEVLAAMFAIFSAAARARYQFVGVSDGG</sequence>
<organism evidence="1 2">
    <name type="scientific">Alosa alosa</name>
    <name type="common">allis shad</name>
    <dbReference type="NCBI Taxonomy" id="278164"/>
    <lineage>
        <taxon>Eukaryota</taxon>
        <taxon>Metazoa</taxon>
        <taxon>Chordata</taxon>
        <taxon>Craniata</taxon>
        <taxon>Vertebrata</taxon>
        <taxon>Euteleostomi</taxon>
        <taxon>Actinopterygii</taxon>
        <taxon>Neopterygii</taxon>
        <taxon>Teleostei</taxon>
        <taxon>Clupei</taxon>
        <taxon>Clupeiformes</taxon>
        <taxon>Clupeoidei</taxon>
        <taxon>Clupeidae</taxon>
        <taxon>Alosa</taxon>
    </lineage>
</organism>
<gene>
    <name evidence="1" type="ORF">AALO_G00287410</name>
</gene>
<dbReference type="EMBL" id="JADWDJ010000023">
    <property type="protein sequence ID" value="KAG5261703.1"/>
    <property type="molecule type" value="Genomic_DNA"/>
</dbReference>
<dbReference type="Proteomes" id="UP000823561">
    <property type="component" value="Chromosome 23"/>
</dbReference>
<accession>A0AAV6FFX7</accession>
<name>A0AAV6FFX7_9TELE</name>
<protein>
    <submittedName>
        <fullName evidence="1">Uncharacterized protein</fullName>
    </submittedName>
</protein>
<comment type="caution">
    <text evidence="1">The sequence shown here is derived from an EMBL/GenBank/DDBJ whole genome shotgun (WGS) entry which is preliminary data.</text>
</comment>
<keyword evidence="2" id="KW-1185">Reference proteome</keyword>
<proteinExistence type="predicted"/>
<evidence type="ECO:0000313" key="2">
    <source>
        <dbReference type="Proteomes" id="UP000823561"/>
    </source>
</evidence>